<dbReference type="Proteomes" id="UP000799779">
    <property type="component" value="Unassembled WGS sequence"/>
</dbReference>
<name>A0A6A5WIK1_9PLEO</name>
<keyword evidence="3" id="KW-1185">Reference proteome</keyword>
<evidence type="ECO:0000313" key="3">
    <source>
        <dbReference type="Proteomes" id="UP000799779"/>
    </source>
</evidence>
<organism evidence="2 3">
    <name type="scientific">Amniculicola lignicola CBS 123094</name>
    <dbReference type="NCBI Taxonomy" id="1392246"/>
    <lineage>
        <taxon>Eukaryota</taxon>
        <taxon>Fungi</taxon>
        <taxon>Dikarya</taxon>
        <taxon>Ascomycota</taxon>
        <taxon>Pezizomycotina</taxon>
        <taxon>Dothideomycetes</taxon>
        <taxon>Pleosporomycetidae</taxon>
        <taxon>Pleosporales</taxon>
        <taxon>Amniculicolaceae</taxon>
        <taxon>Amniculicola</taxon>
    </lineage>
</organism>
<sequence length="230" mass="25527">MATRSRPSRWDLAPPSNRRAASARNARAPIPPISSPSVLPKTPYSEADDKSERTLPYVSAQVRLLKYLSKHGTDKLGIPYLHKLTSSINPGPNNEPSPAEAIKFCYYMRSLGVDVYSRLSLDKTTIKLFLANGIGIDKAYWQQDLQTEEVKQRRAAPPRPTTTVGHQMNGTIEAAREAAHMAAAHGSRVATDDLESDLESEITMDSEYLEGMRWAATSMPDELWRVMDVG</sequence>
<evidence type="ECO:0000256" key="1">
    <source>
        <dbReference type="SAM" id="MobiDB-lite"/>
    </source>
</evidence>
<feature type="compositionally biased region" description="Low complexity" evidence="1">
    <location>
        <begin position="13"/>
        <end position="28"/>
    </location>
</feature>
<proteinExistence type="predicted"/>
<accession>A0A6A5WIK1</accession>
<dbReference type="EMBL" id="ML977581">
    <property type="protein sequence ID" value="KAF2001730.1"/>
    <property type="molecule type" value="Genomic_DNA"/>
</dbReference>
<dbReference type="AlphaFoldDB" id="A0A6A5WIK1"/>
<evidence type="ECO:0000313" key="2">
    <source>
        <dbReference type="EMBL" id="KAF2001730.1"/>
    </source>
</evidence>
<feature type="region of interest" description="Disordered" evidence="1">
    <location>
        <begin position="1"/>
        <end position="52"/>
    </location>
</feature>
<protein>
    <submittedName>
        <fullName evidence="2">Uncharacterized protein</fullName>
    </submittedName>
</protein>
<dbReference type="OrthoDB" id="3770722at2759"/>
<gene>
    <name evidence="2" type="ORF">P154DRAFT_533624</name>
</gene>
<reference evidence="2" key="1">
    <citation type="journal article" date="2020" name="Stud. Mycol.">
        <title>101 Dothideomycetes genomes: a test case for predicting lifestyles and emergence of pathogens.</title>
        <authorList>
            <person name="Haridas S."/>
            <person name="Albert R."/>
            <person name="Binder M."/>
            <person name="Bloem J."/>
            <person name="Labutti K."/>
            <person name="Salamov A."/>
            <person name="Andreopoulos B."/>
            <person name="Baker S."/>
            <person name="Barry K."/>
            <person name="Bills G."/>
            <person name="Bluhm B."/>
            <person name="Cannon C."/>
            <person name="Castanera R."/>
            <person name="Culley D."/>
            <person name="Daum C."/>
            <person name="Ezra D."/>
            <person name="Gonzalez J."/>
            <person name="Henrissat B."/>
            <person name="Kuo A."/>
            <person name="Liang C."/>
            <person name="Lipzen A."/>
            <person name="Lutzoni F."/>
            <person name="Magnuson J."/>
            <person name="Mondo S."/>
            <person name="Nolan M."/>
            <person name="Ohm R."/>
            <person name="Pangilinan J."/>
            <person name="Park H.-J."/>
            <person name="Ramirez L."/>
            <person name="Alfaro M."/>
            <person name="Sun H."/>
            <person name="Tritt A."/>
            <person name="Yoshinaga Y."/>
            <person name="Zwiers L.-H."/>
            <person name="Turgeon B."/>
            <person name="Goodwin S."/>
            <person name="Spatafora J."/>
            <person name="Crous P."/>
            <person name="Grigoriev I."/>
        </authorList>
    </citation>
    <scope>NUCLEOTIDE SEQUENCE</scope>
    <source>
        <strain evidence="2">CBS 123094</strain>
    </source>
</reference>